<evidence type="ECO:0000256" key="1">
    <source>
        <dbReference type="SAM" id="MobiDB-lite"/>
    </source>
</evidence>
<dbReference type="EMBL" id="CM026427">
    <property type="protein sequence ID" value="KAG0569359.1"/>
    <property type="molecule type" value="Genomic_DNA"/>
</dbReference>
<evidence type="ECO:0000313" key="2">
    <source>
        <dbReference type="EMBL" id="KAG0569359.1"/>
    </source>
</evidence>
<organism evidence="2 3">
    <name type="scientific">Ceratodon purpureus</name>
    <name type="common">Fire moss</name>
    <name type="synonym">Dicranum purpureum</name>
    <dbReference type="NCBI Taxonomy" id="3225"/>
    <lineage>
        <taxon>Eukaryota</taxon>
        <taxon>Viridiplantae</taxon>
        <taxon>Streptophyta</taxon>
        <taxon>Embryophyta</taxon>
        <taxon>Bryophyta</taxon>
        <taxon>Bryophytina</taxon>
        <taxon>Bryopsida</taxon>
        <taxon>Dicranidae</taxon>
        <taxon>Pseudoditrichales</taxon>
        <taxon>Ditrichaceae</taxon>
        <taxon>Ceratodon</taxon>
    </lineage>
</organism>
<keyword evidence="3" id="KW-1185">Reference proteome</keyword>
<reference evidence="2 3" key="1">
    <citation type="submission" date="2020-06" db="EMBL/GenBank/DDBJ databases">
        <title>WGS assembly of Ceratodon purpureus strain R40.</title>
        <authorList>
            <person name="Carey S.B."/>
            <person name="Jenkins J."/>
            <person name="Shu S."/>
            <person name="Lovell J.T."/>
            <person name="Sreedasyam A."/>
            <person name="Maumus F."/>
            <person name="Tiley G.P."/>
            <person name="Fernandez-Pozo N."/>
            <person name="Barry K."/>
            <person name="Chen C."/>
            <person name="Wang M."/>
            <person name="Lipzen A."/>
            <person name="Daum C."/>
            <person name="Saski C.A."/>
            <person name="Payton A.C."/>
            <person name="Mcbreen J.C."/>
            <person name="Conrad R.E."/>
            <person name="Kollar L.M."/>
            <person name="Olsson S."/>
            <person name="Huttunen S."/>
            <person name="Landis J.B."/>
            <person name="Wickett N.J."/>
            <person name="Johnson M.G."/>
            <person name="Rensing S.A."/>
            <person name="Grimwood J."/>
            <person name="Schmutz J."/>
            <person name="Mcdaniel S.F."/>
        </authorList>
    </citation>
    <scope>NUCLEOTIDE SEQUENCE [LARGE SCALE GENOMIC DNA]</scope>
    <source>
        <strain evidence="2 3">R40</strain>
    </source>
</reference>
<dbReference type="AlphaFoldDB" id="A0A8T0HGW4"/>
<name>A0A8T0HGW4_CERPU</name>
<proteinExistence type="predicted"/>
<protein>
    <submittedName>
        <fullName evidence="2">Uncharacterized protein</fullName>
    </submittedName>
</protein>
<feature type="region of interest" description="Disordered" evidence="1">
    <location>
        <begin position="76"/>
        <end position="95"/>
    </location>
</feature>
<accession>A0A8T0HGW4</accession>
<comment type="caution">
    <text evidence="2">The sequence shown here is derived from an EMBL/GenBank/DDBJ whole genome shotgun (WGS) entry which is preliminary data.</text>
</comment>
<evidence type="ECO:0000313" key="3">
    <source>
        <dbReference type="Proteomes" id="UP000822688"/>
    </source>
</evidence>
<gene>
    <name evidence="2" type="ORF">KC19_6G085000</name>
</gene>
<sequence>MKIMCTHMSNLRFLASLHNDKPISGSEYQIGISRPVKSSPLRSIAPLSSISSFSDPAKWPHVASSPRTFLFAVQNPQANDEDGGPPLTDEYSTRQSADEVRKEILECYKLVDKLGRGAVYIGSARTKIDHSHYLQAKELAQEVSCNNLISSLSMIPELLGQMCCNRLSISKCEEHDIKCETSGNWACFGSVHL</sequence>
<dbReference type="Proteomes" id="UP000822688">
    <property type="component" value="Chromosome 6"/>
</dbReference>